<dbReference type="PROSITE" id="PS51671">
    <property type="entry name" value="ACT"/>
    <property type="match status" value="1"/>
</dbReference>
<keyword evidence="9" id="KW-0560">Oxidoreductase</keyword>
<dbReference type="PIRSF" id="PIRSF000098">
    <property type="entry name" value="Homoser_dehydrog"/>
    <property type="match status" value="1"/>
</dbReference>
<dbReference type="InterPro" id="IPR002912">
    <property type="entry name" value="ACT_dom"/>
</dbReference>
<dbReference type="AlphaFoldDB" id="A0A8J2YVI6"/>
<evidence type="ECO:0000313" key="15">
    <source>
        <dbReference type="EMBL" id="GGF28166.1"/>
    </source>
</evidence>
<dbReference type="Pfam" id="PF03447">
    <property type="entry name" value="NAD_binding_3"/>
    <property type="match status" value="1"/>
</dbReference>
<keyword evidence="8 12" id="KW-0521">NADP</keyword>
<sequence length="429" mass="45195">MVASAPLRIGVAGLGTVGAGVVKLLEDNRALLTQRAGRRIEIAAVSARRRAADRGVDLSGFAWQDDPLAIADDPSIDVVVELMGGEAGPALALVERALANGKSVVTANKALLAHHGSRLGQIARQRGVGLCFEASVAGGIPVIKALREGLVGNRISRISGILNGTCNYILSTMRETGRAFDDVLADAQKLGYAEADPTLDIDGWDAAHKLAVLAGIAFGTPVDFERVYVEGIRHISPLDIEYAEELGFRIKLLGTAVRTERGIEQRVHPTMVQATEAIAQVDGVFNAVVIEGDHVGRVVLQGRGAGAGPTASAVVADLVDLATGRLSPAFVEAAEGGIGPVSMSEHDGPSYVRLMVRDQPGVIADIAAELRNERVSMEAMIQRRHHPGGAVPVVLTTHPSKEAALSRALERIGALESVLEPPRMIRIEL</sequence>
<dbReference type="Gene3D" id="3.30.70.260">
    <property type="match status" value="1"/>
</dbReference>
<dbReference type="CDD" id="cd04881">
    <property type="entry name" value="ACT_HSDH-Hom"/>
    <property type="match status" value="1"/>
</dbReference>
<dbReference type="Proteomes" id="UP000646365">
    <property type="component" value="Unassembled WGS sequence"/>
</dbReference>
<dbReference type="Gene3D" id="3.30.360.10">
    <property type="entry name" value="Dihydrodipicolinate Reductase, domain 2"/>
    <property type="match status" value="1"/>
</dbReference>
<dbReference type="SUPFAM" id="SSF55021">
    <property type="entry name" value="ACT-like"/>
    <property type="match status" value="1"/>
</dbReference>
<dbReference type="PROSITE" id="PS01042">
    <property type="entry name" value="HOMOSER_DHGENASE"/>
    <property type="match status" value="1"/>
</dbReference>
<dbReference type="SUPFAM" id="SSF51735">
    <property type="entry name" value="NAD(P)-binding Rossmann-fold domains"/>
    <property type="match status" value="1"/>
</dbReference>
<name>A0A8J2YVI6_9PROT</name>
<reference evidence="15" key="1">
    <citation type="journal article" date="2014" name="Int. J. Syst. Evol. Microbiol.">
        <title>Complete genome sequence of Corynebacterium casei LMG S-19264T (=DSM 44701T), isolated from a smear-ripened cheese.</title>
        <authorList>
            <consortium name="US DOE Joint Genome Institute (JGI-PGF)"/>
            <person name="Walter F."/>
            <person name="Albersmeier A."/>
            <person name="Kalinowski J."/>
            <person name="Ruckert C."/>
        </authorList>
    </citation>
    <scope>NUCLEOTIDE SEQUENCE</scope>
    <source>
        <strain evidence="15">CGMCC 1.15725</strain>
    </source>
</reference>
<dbReference type="InterPro" id="IPR019811">
    <property type="entry name" value="HDH_CS"/>
</dbReference>
<evidence type="ECO:0000256" key="6">
    <source>
        <dbReference type="ARBA" id="ARBA00022605"/>
    </source>
</evidence>
<feature type="binding site" evidence="12">
    <location>
        <begin position="12"/>
        <end position="19"/>
    </location>
    <ligand>
        <name>NADP(+)</name>
        <dbReference type="ChEBI" id="CHEBI:58349"/>
    </ligand>
</feature>
<evidence type="ECO:0000256" key="8">
    <source>
        <dbReference type="ARBA" id="ARBA00022857"/>
    </source>
</evidence>
<dbReference type="FunFam" id="3.30.360.10:FF:000005">
    <property type="entry name" value="Homoserine dehydrogenase"/>
    <property type="match status" value="1"/>
</dbReference>
<evidence type="ECO:0000256" key="9">
    <source>
        <dbReference type="ARBA" id="ARBA00023002"/>
    </source>
</evidence>
<proteinExistence type="inferred from homology"/>
<evidence type="ECO:0000256" key="12">
    <source>
        <dbReference type="PIRSR" id="PIRSR000098-2"/>
    </source>
</evidence>
<dbReference type="InterPro" id="IPR036291">
    <property type="entry name" value="NAD(P)-bd_dom_sf"/>
</dbReference>
<evidence type="ECO:0000256" key="13">
    <source>
        <dbReference type="RuleBase" id="RU004171"/>
    </source>
</evidence>
<evidence type="ECO:0000256" key="3">
    <source>
        <dbReference type="ARBA" id="ARBA00006753"/>
    </source>
</evidence>
<evidence type="ECO:0000256" key="1">
    <source>
        <dbReference type="ARBA" id="ARBA00005056"/>
    </source>
</evidence>
<feature type="binding site" evidence="12">
    <location>
        <position position="194"/>
    </location>
    <ligand>
        <name>L-homoserine</name>
        <dbReference type="ChEBI" id="CHEBI:57476"/>
    </ligand>
</feature>
<comment type="caution">
    <text evidence="15">The sequence shown here is derived from an EMBL/GenBank/DDBJ whole genome shotgun (WGS) entry which is preliminary data.</text>
</comment>
<dbReference type="Gene3D" id="3.40.50.720">
    <property type="entry name" value="NAD(P)-binding Rossmann-like Domain"/>
    <property type="match status" value="1"/>
</dbReference>
<dbReference type="RefSeq" id="WP_189048598.1">
    <property type="nucleotide sequence ID" value="NZ_BMJQ01000010.1"/>
</dbReference>
<protein>
    <recommendedName>
        <fullName evidence="5">Homoserine dehydrogenase</fullName>
        <ecNumber evidence="4">1.1.1.3</ecNumber>
    </recommendedName>
</protein>
<dbReference type="InterPro" id="IPR005106">
    <property type="entry name" value="Asp/hSer_DH_NAD-bd"/>
</dbReference>
<reference evidence="15" key="2">
    <citation type="submission" date="2020-09" db="EMBL/GenBank/DDBJ databases">
        <authorList>
            <person name="Sun Q."/>
            <person name="Zhou Y."/>
        </authorList>
    </citation>
    <scope>NUCLEOTIDE SEQUENCE</scope>
    <source>
        <strain evidence="15">CGMCC 1.15725</strain>
    </source>
</reference>
<dbReference type="EC" id="1.1.1.3" evidence="4"/>
<dbReference type="UniPathway" id="UPA00051">
    <property type="reaction ID" value="UER00465"/>
</dbReference>
<dbReference type="GO" id="GO:0009088">
    <property type="term" value="P:threonine biosynthetic process"/>
    <property type="evidence" value="ECO:0007669"/>
    <property type="project" value="UniProtKB-UniPathway"/>
</dbReference>
<dbReference type="Pfam" id="PF00742">
    <property type="entry name" value="Homoserine_dh"/>
    <property type="match status" value="1"/>
</dbReference>
<feature type="active site" description="Proton donor" evidence="11">
    <location>
        <position position="209"/>
    </location>
</feature>
<evidence type="ECO:0000256" key="11">
    <source>
        <dbReference type="PIRSR" id="PIRSR000098-1"/>
    </source>
</evidence>
<keyword evidence="16" id="KW-1185">Reference proteome</keyword>
<evidence type="ECO:0000256" key="2">
    <source>
        <dbReference type="ARBA" id="ARBA00005062"/>
    </source>
</evidence>
<dbReference type="Pfam" id="PF01842">
    <property type="entry name" value="ACT"/>
    <property type="match status" value="1"/>
</dbReference>
<dbReference type="InterPro" id="IPR045865">
    <property type="entry name" value="ACT-like_dom_sf"/>
</dbReference>
<comment type="pathway">
    <text evidence="2">Amino-acid biosynthesis; L-methionine biosynthesis via de novo pathway; L-homoserine from L-aspartate: step 3/3.</text>
</comment>
<dbReference type="UniPathway" id="UPA00050">
    <property type="reaction ID" value="UER00063"/>
</dbReference>
<dbReference type="InterPro" id="IPR001342">
    <property type="entry name" value="HDH_cat"/>
</dbReference>
<feature type="domain" description="ACT" evidence="14">
    <location>
        <begin position="351"/>
        <end position="426"/>
    </location>
</feature>
<evidence type="ECO:0000256" key="4">
    <source>
        <dbReference type="ARBA" id="ARBA00013213"/>
    </source>
</evidence>
<dbReference type="SUPFAM" id="SSF55347">
    <property type="entry name" value="Glyceraldehyde-3-phosphate dehydrogenase-like, C-terminal domain"/>
    <property type="match status" value="1"/>
</dbReference>
<comment type="similarity">
    <text evidence="3 13">Belongs to the homoserine dehydrogenase family.</text>
</comment>
<keyword evidence="10" id="KW-0486">Methionine biosynthesis</keyword>
<dbReference type="InterPro" id="IPR016204">
    <property type="entry name" value="HDH"/>
</dbReference>
<dbReference type="GO" id="GO:0009086">
    <property type="term" value="P:methionine biosynthetic process"/>
    <property type="evidence" value="ECO:0007669"/>
    <property type="project" value="UniProtKB-KW"/>
</dbReference>
<dbReference type="GO" id="GO:0004412">
    <property type="term" value="F:homoserine dehydrogenase activity"/>
    <property type="evidence" value="ECO:0007669"/>
    <property type="project" value="UniProtKB-EC"/>
</dbReference>
<dbReference type="EMBL" id="BMJQ01000010">
    <property type="protein sequence ID" value="GGF28166.1"/>
    <property type="molecule type" value="Genomic_DNA"/>
</dbReference>
<dbReference type="GO" id="GO:0050661">
    <property type="term" value="F:NADP binding"/>
    <property type="evidence" value="ECO:0007669"/>
    <property type="project" value="InterPro"/>
</dbReference>
<dbReference type="PANTHER" id="PTHR43331:SF1">
    <property type="entry name" value="HOMOSERINE DEHYDROGENASE"/>
    <property type="match status" value="1"/>
</dbReference>
<evidence type="ECO:0000256" key="7">
    <source>
        <dbReference type="ARBA" id="ARBA00022697"/>
    </source>
</evidence>
<accession>A0A8J2YVI6</accession>
<keyword evidence="7" id="KW-0791">Threonine biosynthesis</keyword>
<dbReference type="NCBIfam" id="NF004976">
    <property type="entry name" value="PRK06349.1"/>
    <property type="match status" value="1"/>
</dbReference>
<evidence type="ECO:0000259" key="14">
    <source>
        <dbReference type="PROSITE" id="PS51671"/>
    </source>
</evidence>
<evidence type="ECO:0000256" key="10">
    <source>
        <dbReference type="ARBA" id="ARBA00023167"/>
    </source>
</evidence>
<evidence type="ECO:0000313" key="16">
    <source>
        <dbReference type="Proteomes" id="UP000646365"/>
    </source>
</evidence>
<evidence type="ECO:0000256" key="5">
    <source>
        <dbReference type="ARBA" id="ARBA00013376"/>
    </source>
</evidence>
<comment type="pathway">
    <text evidence="1">Amino-acid biosynthesis; L-threonine biosynthesis; L-threonine from L-aspartate: step 3/5.</text>
</comment>
<dbReference type="PANTHER" id="PTHR43331">
    <property type="entry name" value="HOMOSERINE DEHYDROGENASE"/>
    <property type="match status" value="1"/>
</dbReference>
<organism evidence="15 16">
    <name type="scientific">Aliidongia dinghuensis</name>
    <dbReference type="NCBI Taxonomy" id="1867774"/>
    <lineage>
        <taxon>Bacteria</taxon>
        <taxon>Pseudomonadati</taxon>
        <taxon>Pseudomonadota</taxon>
        <taxon>Alphaproteobacteria</taxon>
        <taxon>Rhodospirillales</taxon>
        <taxon>Dongiaceae</taxon>
        <taxon>Aliidongia</taxon>
    </lineage>
</organism>
<feature type="binding site" evidence="12">
    <location>
        <position position="109"/>
    </location>
    <ligand>
        <name>NADPH</name>
        <dbReference type="ChEBI" id="CHEBI:57783"/>
    </ligand>
</feature>
<gene>
    <name evidence="15" type="ORF">GCM10011611_37750</name>
</gene>
<keyword evidence="6" id="KW-0028">Amino-acid biosynthesis</keyword>